<reference evidence="1" key="1">
    <citation type="journal article" date="2020" name="Stud. Mycol.">
        <title>101 Dothideomycetes genomes: a test case for predicting lifestyles and emergence of pathogens.</title>
        <authorList>
            <person name="Haridas S."/>
            <person name="Albert R."/>
            <person name="Binder M."/>
            <person name="Bloem J."/>
            <person name="Labutti K."/>
            <person name="Salamov A."/>
            <person name="Andreopoulos B."/>
            <person name="Baker S."/>
            <person name="Barry K."/>
            <person name="Bills G."/>
            <person name="Bluhm B."/>
            <person name="Cannon C."/>
            <person name="Castanera R."/>
            <person name="Culley D."/>
            <person name="Daum C."/>
            <person name="Ezra D."/>
            <person name="Gonzalez J."/>
            <person name="Henrissat B."/>
            <person name="Kuo A."/>
            <person name="Liang C."/>
            <person name="Lipzen A."/>
            <person name="Lutzoni F."/>
            <person name="Magnuson J."/>
            <person name="Mondo S."/>
            <person name="Nolan M."/>
            <person name="Ohm R."/>
            <person name="Pangilinan J."/>
            <person name="Park H.-J."/>
            <person name="Ramirez L."/>
            <person name="Alfaro M."/>
            <person name="Sun H."/>
            <person name="Tritt A."/>
            <person name="Yoshinaga Y."/>
            <person name="Zwiers L.-H."/>
            <person name="Turgeon B."/>
            <person name="Goodwin S."/>
            <person name="Spatafora J."/>
            <person name="Crous P."/>
            <person name="Grigoriev I."/>
        </authorList>
    </citation>
    <scope>NUCLEOTIDE SEQUENCE</scope>
    <source>
        <strain evidence="1">CBS 122681</strain>
    </source>
</reference>
<evidence type="ECO:0000313" key="1">
    <source>
        <dbReference type="EMBL" id="KAF2654304.1"/>
    </source>
</evidence>
<protein>
    <submittedName>
        <fullName evidence="1">Uncharacterized protein</fullName>
    </submittedName>
</protein>
<evidence type="ECO:0000313" key="2">
    <source>
        <dbReference type="Proteomes" id="UP000799324"/>
    </source>
</evidence>
<dbReference type="EMBL" id="MU004366">
    <property type="protein sequence ID" value="KAF2654304.1"/>
    <property type="molecule type" value="Genomic_DNA"/>
</dbReference>
<keyword evidence="2" id="KW-1185">Reference proteome</keyword>
<proteinExistence type="predicted"/>
<sequence length="199" mass="22405">MVKHSKAGSHEVKSAYQGFEPPEDLAQSIGKAVRDQICLDITLLLIRYQRKRGRRGGGSRYTKIEEPLAQMKSDTKGYRVDKNIALRPGGFKTEETVHEAQEKEAGEDIKEVVDSRVDLSPLEPFLKKSRILQGLITPMLGVQFVEGWVLELKLGDYDLLECRKLSMGVPGMEIAQLASEGLGNFDKEFKRLDLNRTRS</sequence>
<organism evidence="1 2">
    <name type="scientific">Lophiostoma macrostomum CBS 122681</name>
    <dbReference type="NCBI Taxonomy" id="1314788"/>
    <lineage>
        <taxon>Eukaryota</taxon>
        <taxon>Fungi</taxon>
        <taxon>Dikarya</taxon>
        <taxon>Ascomycota</taxon>
        <taxon>Pezizomycotina</taxon>
        <taxon>Dothideomycetes</taxon>
        <taxon>Pleosporomycetidae</taxon>
        <taxon>Pleosporales</taxon>
        <taxon>Lophiostomataceae</taxon>
        <taxon>Lophiostoma</taxon>
    </lineage>
</organism>
<name>A0A6A6T6X3_9PLEO</name>
<accession>A0A6A6T6X3</accession>
<gene>
    <name evidence="1" type="ORF">K491DRAFT_475301</name>
</gene>
<dbReference type="AlphaFoldDB" id="A0A6A6T6X3"/>
<dbReference type="Proteomes" id="UP000799324">
    <property type="component" value="Unassembled WGS sequence"/>
</dbReference>